<feature type="compositionally biased region" description="Low complexity" evidence="1">
    <location>
        <begin position="37"/>
        <end position="65"/>
    </location>
</feature>
<dbReference type="InterPro" id="IPR036361">
    <property type="entry name" value="SAP_dom_sf"/>
</dbReference>
<evidence type="ECO:0000256" key="1">
    <source>
        <dbReference type="SAM" id="MobiDB-lite"/>
    </source>
</evidence>
<feature type="region of interest" description="Disordered" evidence="1">
    <location>
        <begin position="220"/>
        <end position="240"/>
    </location>
</feature>
<name>A0A6C0KCK6_9ZZZZ</name>
<accession>A0A6C0KCK6</accession>
<feature type="domain" description="SAP" evidence="2">
    <location>
        <begin position="82"/>
        <end position="109"/>
    </location>
</feature>
<proteinExistence type="predicted"/>
<dbReference type="SUPFAM" id="SSF68906">
    <property type="entry name" value="SAP domain"/>
    <property type="match status" value="1"/>
</dbReference>
<dbReference type="Pfam" id="PF02037">
    <property type="entry name" value="SAP"/>
    <property type="match status" value="1"/>
</dbReference>
<dbReference type="InterPro" id="IPR003034">
    <property type="entry name" value="SAP_dom"/>
</dbReference>
<reference evidence="3" key="1">
    <citation type="journal article" date="2020" name="Nature">
        <title>Giant virus diversity and host interactions through global metagenomics.</title>
        <authorList>
            <person name="Schulz F."/>
            <person name="Roux S."/>
            <person name="Paez-Espino D."/>
            <person name="Jungbluth S."/>
            <person name="Walsh D.A."/>
            <person name="Denef V.J."/>
            <person name="McMahon K.D."/>
            <person name="Konstantinidis K.T."/>
            <person name="Eloe-Fadrosh E.A."/>
            <person name="Kyrpides N.C."/>
            <person name="Woyke T."/>
        </authorList>
    </citation>
    <scope>NUCLEOTIDE SEQUENCE</scope>
    <source>
        <strain evidence="3">GVMAG-S-3300010158-109</strain>
    </source>
</reference>
<organism evidence="3">
    <name type="scientific">viral metagenome</name>
    <dbReference type="NCBI Taxonomy" id="1070528"/>
    <lineage>
        <taxon>unclassified sequences</taxon>
        <taxon>metagenomes</taxon>
        <taxon>organismal metagenomes</taxon>
    </lineage>
</organism>
<dbReference type="AlphaFoldDB" id="A0A6C0KCK6"/>
<sequence length="240" mass="27052">MSFNNKFDLLVREFCDKVASTFNIKSDEVYRLWDSEASPSSSKAASPVKAKVSSSSTASVTPAASNDDTEITREKILSANKDMLIAMCKKQGVKVTGKKDELIQRLVDSLSAEKKEKKVEPPKKNSEPPVVKAVKDRMAELAIRKNKFGNFEHTQTSLVFNTDKMVFGRQLEDGKISELTADDIELCKKYKFPYKIPENLNTSKTLDDVKIEDIDEEVLDDDDLADDIEEEEDEEILEDE</sequence>
<dbReference type="EMBL" id="MN740867">
    <property type="protein sequence ID" value="QHU15752.1"/>
    <property type="molecule type" value="Genomic_DNA"/>
</dbReference>
<feature type="region of interest" description="Disordered" evidence="1">
    <location>
        <begin position="36"/>
        <end position="68"/>
    </location>
</feature>
<evidence type="ECO:0000259" key="2">
    <source>
        <dbReference type="Pfam" id="PF02037"/>
    </source>
</evidence>
<protein>
    <recommendedName>
        <fullName evidence="2">SAP domain-containing protein</fullName>
    </recommendedName>
</protein>
<evidence type="ECO:0000313" key="3">
    <source>
        <dbReference type="EMBL" id="QHU15752.1"/>
    </source>
</evidence>
<dbReference type="Gene3D" id="1.10.720.30">
    <property type="entry name" value="SAP domain"/>
    <property type="match status" value="1"/>
</dbReference>